<keyword evidence="2" id="KW-1185">Reference proteome</keyword>
<evidence type="ECO:0000313" key="1">
    <source>
        <dbReference type="EMBL" id="GFG72844.1"/>
    </source>
</evidence>
<name>A0A7I9XSC4_9MYCO</name>
<gene>
    <name evidence="1" type="ORF">MBOT_02090</name>
</gene>
<proteinExistence type="predicted"/>
<organism evidence="1 2">
    <name type="scientific">Mycobacterium botniense</name>
    <dbReference type="NCBI Taxonomy" id="84962"/>
    <lineage>
        <taxon>Bacteria</taxon>
        <taxon>Bacillati</taxon>
        <taxon>Actinomycetota</taxon>
        <taxon>Actinomycetes</taxon>
        <taxon>Mycobacteriales</taxon>
        <taxon>Mycobacteriaceae</taxon>
        <taxon>Mycobacterium</taxon>
    </lineage>
</organism>
<dbReference type="Proteomes" id="UP000465361">
    <property type="component" value="Unassembled WGS sequence"/>
</dbReference>
<comment type="caution">
    <text evidence="1">The sequence shown here is derived from an EMBL/GenBank/DDBJ whole genome shotgun (WGS) entry which is preliminary data.</text>
</comment>
<dbReference type="AlphaFoldDB" id="A0A7I9XSC4"/>
<reference evidence="1 2" key="1">
    <citation type="journal article" date="2019" name="Emerg. Microbes Infect.">
        <title>Comprehensive subspecies identification of 175 nontuberculous mycobacteria species based on 7547 genomic profiles.</title>
        <authorList>
            <person name="Matsumoto Y."/>
            <person name="Kinjo T."/>
            <person name="Motooka D."/>
            <person name="Nabeya D."/>
            <person name="Jung N."/>
            <person name="Uechi K."/>
            <person name="Horii T."/>
            <person name="Iida T."/>
            <person name="Fujita J."/>
            <person name="Nakamura S."/>
        </authorList>
    </citation>
    <scope>NUCLEOTIDE SEQUENCE [LARGE SCALE GENOMIC DNA]</scope>
    <source>
        <strain evidence="1 2">JCM 17322</strain>
    </source>
</reference>
<sequence length="66" mass="7039">MREAATTARIGETPEADTVEQHLAVLDDEGGLDPSCLAHLTDREANEADVIEQATVVPVAADEPPW</sequence>
<dbReference type="RefSeq" id="WP_163753410.1">
    <property type="nucleotide sequence ID" value="NZ_BLKW01000002.1"/>
</dbReference>
<protein>
    <submittedName>
        <fullName evidence="1">Uncharacterized protein</fullName>
    </submittedName>
</protein>
<evidence type="ECO:0000313" key="2">
    <source>
        <dbReference type="Proteomes" id="UP000465361"/>
    </source>
</evidence>
<accession>A0A7I9XSC4</accession>
<dbReference type="EMBL" id="BLKW01000002">
    <property type="protein sequence ID" value="GFG72844.1"/>
    <property type="molecule type" value="Genomic_DNA"/>
</dbReference>